<feature type="non-terminal residue" evidence="1">
    <location>
        <position position="1"/>
    </location>
</feature>
<dbReference type="STRING" id="157652.A0A371G425"/>
<protein>
    <submittedName>
        <fullName evidence="1">Copia protein</fullName>
    </submittedName>
</protein>
<dbReference type="Proteomes" id="UP000257109">
    <property type="component" value="Unassembled WGS sequence"/>
</dbReference>
<comment type="caution">
    <text evidence="1">The sequence shown here is derived from an EMBL/GenBank/DDBJ whole genome shotgun (WGS) entry which is preliminary data.</text>
</comment>
<dbReference type="AlphaFoldDB" id="A0A371G425"/>
<keyword evidence="2" id="KW-1185">Reference proteome</keyword>
<sequence length="297" mass="34491">MNIVQAILSLAANYGWELQQFDVKNSFLHEELEEEIYMEVLLGYEVAANSVCREQQFLSQHLAKEFEIKTLGRLKYFLGIEVSHSKKKYIIYLIKAIGMIACKSSSILMDLKLKLVMQMIATYRILQYPKETPNKGILYKLNRNTILETYIKADYARSVIDRRSITGYCPFLRRNLVTWRSKKQNVVVQSHKIKWDGLMKLYCDNKSAISKAHNPIQHDQMKHIEVDRHFIKEKLDGYLICTPYVTSQGQLAYILTKGLCNLDFERIICKLGMKNINSPAREGVLEIGAFNVYYPSK</sequence>
<accession>A0A371G425</accession>
<reference evidence="1" key="1">
    <citation type="submission" date="2018-05" db="EMBL/GenBank/DDBJ databases">
        <title>Draft genome of Mucuna pruriens seed.</title>
        <authorList>
            <person name="Nnadi N.E."/>
            <person name="Vos R."/>
            <person name="Hasami M.H."/>
            <person name="Devisetty U.K."/>
            <person name="Aguiy J.C."/>
        </authorList>
    </citation>
    <scope>NUCLEOTIDE SEQUENCE [LARGE SCALE GENOMIC DNA]</scope>
    <source>
        <strain evidence="1">JCA_2017</strain>
    </source>
</reference>
<dbReference type="CDD" id="cd09272">
    <property type="entry name" value="RNase_HI_RT_Ty1"/>
    <property type="match status" value="1"/>
</dbReference>
<evidence type="ECO:0000313" key="2">
    <source>
        <dbReference type="Proteomes" id="UP000257109"/>
    </source>
</evidence>
<proteinExistence type="predicted"/>
<dbReference type="EMBL" id="QJKJ01006826">
    <property type="protein sequence ID" value="RDX85314.1"/>
    <property type="molecule type" value="Genomic_DNA"/>
</dbReference>
<dbReference type="PANTHER" id="PTHR11439:SF440">
    <property type="entry name" value="INTEGRASE CATALYTIC DOMAIN-CONTAINING PROTEIN"/>
    <property type="match status" value="1"/>
</dbReference>
<organism evidence="1 2">
    <name type="scientific">Mucuna pruriens</name>
    <name type="common">Velvet bean</name>
    <name type="synonym">Dolichos pruriens</name>
    <dbReference type="NCBI Taxonomy" id="157652"/>
    <lineage>
        <taxon>Eukaryota</taxon>
        <taxon>Viridiplantae</taxon>
        <taxon>Streptophyta</taxon>
        <taxon>Embryophyta</taxon>
        <taxon>Tracheophyta</taxon>
        <taxon>Spermatophyta</taxon>
        <taxon>Magnoliopsida</taxon>
        <taxon>eudicotyledons</taxon>
        <taxon>Gunneridae</taxon>
        <taxon>Pentapetalae</taxon>
        <taxon>rosids</taxon>
        <taxon>fabids</taxon>
        <taxon>Fabales</taxon>
        <taxon>Fabaceae</taxon>
        <taxon>Papilionoideae</taxon>
        <taxon>50 kb inversion clade</taxon>
        <taxon>NPAAA clade</taxon>
        <taxon>indigoferoid/millettioid clade</taxon>
        <taxon>Phaseoleae</taxon>
        <taxon>Mucuna</taxon>
    </lineage>
</organism>
<feature type="non-terminal residue" evidence="1">
    <location>
        <position position="297"/>
    </location>
</feature>
<dbReference type="PANTHER" id="PTHR11439">
    <property type="entry name" value="GAG-POL-RELATED RETROTRANSPOSON"/>
    <property type="match status" value="1"/>
</dbReference>
<name>A0A371G425_MUCPR</name>
<dbReference type="OrthoDB" id="128382at2759"/>
<gene>
    <name evidence="1" type="primary">GIP</name>
    <name evidence="1" type="ORF">CR513_33514</name>
</gene>
<evidence type="ECO:0000313" key="1">
    <source>
        <dbReference type="EMBL" id="RDX85314.1"/>
    </source>
</evidence>